<dbReference type="SUPFAM" id="SSF89124">
    <property type="entry name" value="Nop domain"/>
    <property type="match status" value="1"/>
</dbReference>
<evidence type="ECO:0000259" key="2">
    <source>
        <dbReference type="SMART" id="SM00931"/>
    </source>
</evidence>
<name>X0Y9K4_9ZZZZ</name>
<sequence>MEKIEKLRKQLIRRTKKQVIKRYTDRDVHIIRAINALGDIDSVFNLLFEDVREWYGVHFPELEHTVKGNETFLQLVAKLCDRSEFTEKRILEVYENKEQAKKIAQAAKNSIGSPIKEKDALRIQRLADKSVDLKKQRNALASYIES</sequence>
<dbReference type="InterPro" id="IPR036070">
    <property type="entry name" value="Nop_dom_sf"/>
</dbReference>
<comment type="caution">
    <text evidence="3">The sequence shown here is derived from an EMBL/GenBank/DDBJ whole genome shotgun (WGS) entry which is preliminary data.</text>
</comment>
<dbReference type="InterPro" id="IPR045056">
    <property type="entry name" value="Nop56/Nop58"/>
</dbReference>
<dbReference type="Pfam" id="PF01798">
    <property type="entry name" value="Nop"/>
    <property type="match status" value="1"/>
</dbReference>
<dbReference type="EMBL" id="BARS01053583">
    <property type="protein sequence ID" value="GAG52504.1"/>
    <property type="molecule type" value="Genomic_DNA"/>
</dbReference>
<gene>
    <name evidence="3" type="ORF">S01H1_79478</name>
</gene>
<accession>X0Y9K4</accession>
<dbReference type="AlphaFoldDB" id="X0Y9K4"/>
<dbReference type="SMART" id="SM00931">
    <property type="entry name" value="NOSIC"/>
    <property type="match status" value="1"/>
</dbReference>
<dbReference type="GO" id="GO:0032040">
    <property type="term" value="C:small-subunit processome"/>
    <property type="evidence" value="ECO:0007669"/>
    <property type="project" value="InterPro"/>
</dbReference>
<protein>
    <recommendedName>
        <fullName evidence="2">NOSIC domain-containing protein</fullName>
    </recommendedName>
</protein>
<proteinExistence type="inferred from homology"/>
<feature type="non-terminal residue" evidence="3">
    <location>
        <position position="146"/>
    </location>
</feature>
<dbReference type="PANTHER" id="PTHR10894:SF0">
    <property type="entry name" value="NUCLEOLAR PROTEIN 56"/>
    <property type="match status" value="1"/>
</dbReference>
<feature type="domain" description="NOSIC" evidence="2">
    <location>
        <begin position="29"/>
        <end position="81"/>
    </location>
</feature>
<evidence type="ECO:0000313" key="3">
    <source>
        <dbReference type="EMBL" id="GAG52504.1"/>
    </source>
</evidence>
<dbReference type="InterPro" id="IPR012976">
    <property type="entry name" value="NOSIC"/>
</dbReference>
<dbReference type="GO" id="GO:0031428">
    <property type="term" value="C:box C/D methylation guide snoRNP complex"/>
    <property type="evidence" value="ECO:0007669"/>
    <property type="project" value="InterPro"/>
</dbReference>
<organism evidence="3">
    <name type="scientific">marine sediment metagenome</name>
    <dbReference type="NCBI Taxonomy" id="412755"/>
    <lineage>
        <taxon>unclassified sequences</taxon>
        <taxon>metagenomes</taxon>
        <taxon>ecological metagenomes</taxon>
    </lineage>
</organism>
<evidence type="ECO:0000256" key="1">
    <source>
        <dbReference type="ARBA" id="ARBA00009211"/>
    </source>
</evidence>
<reference evidence="3" key="1">
    <citation type="journal article" date="2014" name="Front. Microbiol.">
        <title>High frequency of phylogenetically diverse reductive dehalogenase-homologous genes in deep subseafloor sedimentary metagenomes.</title>
        <authorList>
            <person name="Kawai M."/>
            <person name="Futagami T."/>
            <person name="Toyoda A."/>
            <person name="Takaki Y."/>
            <person name="Nishi S."/>
            <person name="Hori S."/>
            <person name="Arai W."/>
            <person name="Tsubouchi T."/>
            <person name="Morono Y."/>
            <person name="Uchiyama I."/>
            <person name="Ito T."/>
            <person name="Fujiyama A."/>
            <person name="Inagaki F."/>
            <person name="Takami H."/>
        </authorList>
    </citation>
    <scope>NUCLEOTIDE SEQUENCE</scope>
    <source>
        <strain evidence="3">Expedition CK06-06</strain>
    </source>
</reference>
<dbReference type="GO" id="GO:0030515">
    <property type="term" value="F:snoRNA binding"/>
    <property type="evidence" value="ECO:0007669"/>
    <property type="project" value="InterPro"/>
</dbReference>
<comment type="similarity">
    <text evidence="1">Belongs to the NOP5/NOP56 family.</text>
</comment>
<dbReference type="PANTHER" id="PTHR10894">
    <property type="entry name" value="NUCLEOLAR PROTEIN 5 NUCLEOLAR PROTEIN NOP5 NOP58"/>
    <property type="match status" value="1"/>
</dbReference>
<dbReference type="InterPro" id="IPR002687">
    <property type="entry name" value="Nop_dom"/>
</dbReference>
<dbReference type="Gene3D" id="1.10.287.4070">
    <property type="match status" value="1"/>
</dbReference>